<dbReference type="HOGENOM" id="CLU_1227896_0_0_9"/>
<dbReference type="Proteomes" id="UP000001401">
    <property type="component" value="Chromosome"/>
</dbReference>
<dbReference type="STRING" id="649639.Bcell_0800"/>
<dbReference type="RefSeq" id="WP_013487422.1">
    <property type="nucleotide sequence ID" value="NC_014829.1"/>
</dbReference>
<gene>
    <name evidence="1" type="ordered locus">Bcell_0800</name>
</gene>
<evidence type="ECO:0000313" key="2">
    <source>
        <dbReference type="Proteomes" id="UP000001401"/>
    </source>
</evidence>
<dbReference type="EMBL" id="CP002394">
    <property type="protein sequence ID" value="ADU29081.1"/>
    <property type="molecule type" value="Genomic_DNA"/>
</dbReference>
<protein>
    <submittedName>
        <fullName evidence="1">Uncharacterized protein</fullName>
    </submittedName>
</protein>
<sequence length="225" mass="25709">MLKKVIAVIVIVALIVIGVQAYLENERQRDMINTIQADVLESFKPLIENTGFVVNDDMYYSIIDSVEFLGETNSTISTVQIHYNFYKNELSEDGLLITDHQQSSTRLSVDVERDTSDDHYTLAPSHQSYAYTLYENFISALYDYHYIQNNEETWAEKGSSSTYNEDDIEIDRNGLVISAGNVSYSTEIEASNQLMYVETEFTLQPHGEPMTIPLNITFPVNWDTL</sequence>
<reference evidence="1" key="1">
    <citation type="submission" date="2010-12" db="EMBL/GenBank/DDBJ databases">
        <title>Complete sequence of Bacillus cellulosilyticus DSM 2522.</title>
        <authorList>
            <consortium name="US DOE Joint Genome Institute"/>
            <person name="Lucas S."/>
            <person name="Copeland A."/>
            <person name="Lapidus A."/>
            <person name="Cheng J.-F."/>
            <person name="Bruce D."/>
            <person name="Goodwin L."/>
            <person name="Pitluck S."/>
            <person name="Chertkov O."/>
            <person name="Detter J.C."/>
            <person name="Han C."/>
            <person name="Tapia R."/>
            <person name="Land M."/>
            <person name="Hauser L."/>
            <person name="Jeffries C."/>
            <person name="Kyrpides N."/>
            <person name="Ivanova N."/>
            <person name="Mikhailova N."/>
            <person name="Brumm P."/>
            <person name="Mead D."/>
            <person name="Woyke T."/>
        </authorList>
    </citation>
    <scope>NUCLEOTIDE SEQUENCE [LARGE SCALE GENOMIC DNA]</scope>
    <source>
        <strain evidence="1">DSM 2522</strain>
    </source>
</reference>
<proteinExistence type="predicted"/>
<dbReference type="KEGG" id="bco:Bcell_0800"/>
<organism evidence="1 2">
    <name type="scientific">Evansella cellulosilytica (strain ATCC 21833 / DSM 2522 / FERM P-1141 / JCM 9156 / N-4)</name>
    <name type="common">Bacillus cellulosilyticus</name>
    <dbReference type="NCBI Taxonomy" id="649639"/>
    <lineage>
        <taxon>Bacteria</taxon>
        <taxon>Bacillati</taxon>
        <taxon>Bacillota</taxon>
        <taxon>Bacilli</taxon>
        <taxon>Bacillales</taxon>
        <taxon>Bacillaceae</taxon>
        <taxon>Evansella</taxon>
    </lineage>
</organism>
<name>E6U0N3_EVAC2</name>
<keyword evidence="2" id="KW-1185">Reference proteome</keyword>
<dbReference type="AlphaFoldDB" id="E6U0N3"/>
<evidence type="ECO:0000313" key="1">
    <source>
        <dbReference type="EMBL" id="ADU29081.1"/>
    </source>
</evidence>
<accession>E6U0N3</accession>